<dbReference type="eggNOG" id="ENOG502STWH">
    <property type="taxonomic scope" value="Eukaryota"/>
</dbReference>
<accession>E1ZTV9</accession>
<protein>
    <recommendedName>
        <fullName evidence="1">Protein SirB1 N-terminal domain-containing protein</fullName>
    </recommendedName>
</protein>
<evidence type="ECO:0000313" key="2">
    <source>
        <dbReference type="EMBL" id="EFN50749.1"/>
    </source>
</evidence>
<dbReference type="Proteomes" id="UP000008141">
    <property type="component" value="Unassembled WGS sequence"/>
</dbReference>
<dbReference type="InParanoid" id="E1ZTV9"/>
<evidence type="ECO:0000313" key="3">
    <source>
        <dbReference type="Proteomes" id="UP000008141"/>
    </source>
</evidence>
<dbReference type="KEGG" id="cvr:CHLNCDRAFT_59445"/>
<dbReference type="GeneID" id="17350174"/>
<dbReference type="AlphaFoldDB" id="E1ZTV9"/>
<sequence>MALLTRQAQELTDPLQHELESGVEAASQQGHELPAVSLDDLAAAVRQQHPALFASTVGIPAGSGSPAHQAGEGGAELRLHQAAALWDVLHRQQRFKYEPFEWVYEGLQPLLLPPWLHRRKLAPLTLGVVVAGVARRLGLPLLPVPADGGEDIAAGVIEGPAGGATTQSQLPLEQLRPDVAQRYAGRAQGMAPSAAPWVLLLAGGDCEGASGAGAWDGSFQWTHVLDACTGEAVDMAAAPTKYPTLQLSADWHVEAPLVAWQHMVRTIIQAHQRRGESDLVAHWVYVLLALDPQAAEWEFMLQPAA</sequence>
<dbReference type="RefSeq" id="XP_005842861.1">
    <property type="nucleotide sequence ID" value="XM_005842799.1"/>
</dbReference>
<keyword evidence="3" id="KW-1185">Reference proteome</keyword>
<feature type="domain" description="Protein SirB1 N-terminal" evidence="1">
    <location>
        <begin position="38"/>
        <end position="144"/>
    </location>
</feature>
<dbReference type="InterPro" id="IPR032698">
    <property type="entry name" value="SirB1_N"/>
</dbReference>
<gene>
    <name evidence="2" type="ORF">CHLNCDRAFT_59445</name>
</gene>
<dbReference type="EMBL" id="GL433875">
    <property type="protein sequence ID" value="EFN50749.1"/>
    <property type="molecule type" value="Genomic_DNA"/>
</dbReference>
<reference evidence="2 3" key="1">
    <citation type="journal article" date="2010" name="Plant Cell">
        <title>The Chlorella variabilis NC64A genome reveals adaptation to photosymbiosis, coevolution with viruses, and cryptic sex.</title>
        <authorList>
            <person name="Blanc G."/>
            <person name="Duncan G."/>
            <person name="Agarkova I."/>
            <person name="Borodovsky M."/>
            <person name="Gurnon J."/>
            <person name="Kuo A."/>
            <person name="Lindquist E."/>
            <person name="Lucas S."/>
            <person name="Pangilinan J."/>
            <person name="Polle J."/>
            <person name="Salamov A."/>
            <person name="Terry A."/>
            <person name="Yamada T."/>
            <person name="Dunigan D.D."/>
            <person name="Grigoriev I.V."/>
            <person name="Claverie J.M."/>
            <person name="Van Etten J.L."/>
        </authorList>
    </citation>
    <scope>NUCLEOTIDE SEQUENCE [LARGE SCALE GENOMIC DNA]</scope>
    <source>
        <strain evidence="2 3">NC64A</strain>
    </source>
</reference>
<dbReference type="OrthoDB" id="28868at2759"/>
<name>E1ZTV9_CHLVA</name>
<proteinExistence type="predicted"/>
<organism evidence="3">
    <name type="scientific">Chlorella variabilis</name>
    <name type="common">Green alga</name>
    <dbReference type="NCBI Taxonomy" id="554065"/>
    <lineage>
        <taxon>Eukaryota</taxon>
        <taxon>Viridiplantae</taxon>
        <taxon>Chlorophyta</taxon>
        <taxon>core chlorophytes</taxon>
        <taxon>Trebouxiophyceae</taxon>
        <taxon>Chlorellales</taxon>
        <taxon>Chlorellaceae</taxon>
        <taxon>Chlorella clade</taxon>
        <taxon>Chlorella</taxon>
    </lineage>
</organism>
<evidence type="ECO:0000259" key="1">
    <source>
        <dbReference type="Pfam" id="PF13369"/>
    </source>
</evidence>
<dbReference type="Pfam" id="PF13369">
    <property type="entry name" value="Transglut_core2"/>
    <property type="match status" value="1"/>
</dbReference>